<feature type="region of interest" description="Disordered" evidence="1">
    <location>
        <begin position="22"/>
        <end position="41"/>
    </location>
</feature>
<name>A0A5D2JTS7_GOSTO</name>
<evidence type="ECO:0000313" key="3">
    <source>
        <dbReference type="Proteomes" id="UP000322667"/>
    </source>
</evidence>
<dbReference type="EMBL" id="CM017630">
    <property type="protein sequence ID" value="TYH57964.1"/>
    <property type="molecule type" value="Genomic_DNA"/>
</dbReference>
<dbReference type="Proteomes" id="UP000322667">
    <property type="component" value="Chromosome D08"/>
</dbReference>
<organism evidence="2 3">
    <name type="scientific">Gossypium tomentosum</name>
    <name type="common">Hawaiian cotton</name>
    <name type="synonym">Gossypium sandvicense</name>
    <dbReference type="NCBI Taxonomy" id="34277"/>
    <lineage>
        <taxon>Eukaryota</taxon>
        <taxon>Viridiplantae</taxon>
        <taxon>Streptophyta</taxon>
        <taxon>Embryophyta</taxon>
        <taxon>Tracheophyta</taxon>
        <taxon>Spermatophyta</taxon>
        <taxon>Magnoliopsida</taxon>
        <taxon>eudicotyledons</taxon>
        <taxon>Gunneridae</taxon>
        <taxon>Pentapetalae</taxon>
        <taxon>rosids</taxon>
        <taxon>malvids</taxon>
        <taxon>Malvales</taxon>
        <taxon>Malvaceae</taxon>
        <taxon>Malvoideae</taxon>
        <taxon>Gossypium</taxon>
    </lineage>
</organism>
<accession>A0A5D2JTS7</accession>
<dbReference type="AlphaFoldDB" id="A0A5D2JTS7"/>
<protein>
    <submittedName>
        <fullName evidence="2">Uncharacterized protein</fullName>
    </submittedName>
</protein>
<sequence>MRRSVDSSLSEAINLRLNSDDCGEKAKIRPPGTPPSWSHRRAPMKKDVARAWIQIPCCGTSENPLRF</sequence>
<gene>
    <name evidence="2" type="ORF">ES332_D08G123800v1</name>
</gene>
<evidence type="ECO:0000256" key="1">
    <source>
        <dbReference type="SAM" id="MobiDB-lite"/>
    </source>
</evidence>
<reference evidence="2 3" key="1">
    <citation type="submission" date="2019-07" db="EMBL/GenBank/DDBJ databases">
        <title>WGS assembly of Gossypium tomentosum.</title>
        <authorList>
            <person name="Chen Z.J."/>
            <person name="Sreedasyam A."/>
            <person name="Ando A."/>
            <person name="Song Q."/>
            <person name="De L."/>
            <person name="Hulse-Kemp A."/>
            <person name="Ding M."/>
            <person name="Ye W."/>
            <person name="Kirkbride R."/>
            <person name="Jenkins J."/>
            <person name="Plott C."/>
            <person name="Lovell J."/>
            <person name="Lin Y.-M."/>
            <person name="Vaughn R."/>
            <person name="Liu B."/>
            <person name="Li W."/>
            <person name="Simpson S."/>
            <person name="Scheffler B."/>
            <person name="Saski C."/>
            <person name="Grover C."/>
            <person name="Hu G."/>
            <person name="Conover J."/>
            <person name="Carlson J."/>
            <person name="Shu S."/>
            <person name="Boston L."/>
            <person name="Williams M."/>
            <person name="Peterson D."/>
            <person name="Mcgee K."/>
            <person name="Jones D."/>
            <person name="Wendel J."/>
            <person name="Stelly D."/>
            <person name="Grimwood J."/>
            <person name="Schmutz J."/>
        </authorList>
    </citation>
    <scope>NUCLEOTIDE SEQUENCE [LARGE SCALE GENOMIC DNA]</scope>
    <source>
        <strain evidence="2">7179.01</strain>
    </source>
</reference>
<evidence type="ECO:0000313" key="2">
    <source>
        <dbReference type="EMBL" id="TYH57964.1"/>
    </source>
</evidence>
<proteinExistence type="predicted"/>
<keyword evidence="3" id="KW-1185">Reference proteome</keyword>